<protein>
    <recommendedName>
        <fullName evidence="2">DUF6292 domain-containing protein</fullName>
    </recommendedName>
</protein>
<evidence type="ECO:0000259" key="2">
    <source>
        <dbReference type="Pfam" id="PF19809"/>
    </source>
</evidence>
<evidence type="ECO:0000256" key="1">
    <source>
        <dbReference type="SAM" id="MobiDB-lite"/>
    </source>
</evidence>
<dbReference type="AlphaFoldDB" id="A0A8E2B488"/>
<gene>
    <name evidence="3" type="ORF">H5411_15175</name>
</gene>
<comment type="caution">
    <text evidence="3">The sequence shown here is derived from an EMBL/GenBank/DDBJ whole genome shotgun (WGS) entry which is preliminary data.</text>
</comment>
<feature type="region of interest" description="Disordered" evidence="1">
    <location>
        <begin position="194"/>
        <end position="239"/>
    </location>
</feature>
<proteinExistence type="predicted"/>
<feature type="region of interest" description="Disordered" evidence="1">
    <location>
        <begin position="1"/>
        <end position="30"/>
    </location>
</feature>
<feature type="domain" description="DUF6292" evidence="2">
    <location>
        <begin position="75"/>
        <end position="161"/>
    </location>
</feature>
<evidence type="ECO:0000313" key="3">
    <source>
        <dbReference type="EMBL" id="MBB2500462.1"/>
    </source>
</evidence>
<dbReference type="EMBL" id="JACJHR010000018">
    <property type="protein sequence ID" value="MBB2500462.1"/>
    <property type="molecule type" value="Genomic_DNA"/>
</dbReference>
<reference evidence="3 4" key="1">
    <citation type="submission" date="2020-08" db="EMBL/GenBank/DDBJ databases">
        <title>Amycolatopsis echigonensis JCM 21831.</title>
        <authorList>
            <person name="Tedsree N."/>
            <person name="Kuncharoen N."/>
            <person name="Likhitwitayawuid K."/>
            <person name="Tanasupawat S."/>
        </authorList>
    </citation>
    <scope>NUCLEOTIDE SEQUENCE [LARGE SCALE GENOMIC DNA]</scope>
    <source>
        <strain evidence="3 4">JCM 21831</strain>
    </source>
</reference>
<dbReference type="Pfam" id="PF19809">
    <property type="entry name" value="DUF6292"/>
    <property type="match status" value="1"/>
</dbReference>
<dbReference type="Proteomes" id="UP000550260">
    <property type="component" value="Unassembled WGS sequence"/>
</dbReference>
<evidence type="ECO:0000313" key="4">
    <source>
        <dbReference type="Proteomes" id="UP000550260"/>
    </source>
</evidence>
<organism evidence="3 4">
    <name type="scientific">Amycolatopsis echigonensis</name>
    <dbReference type="NCBI Taxonomy" id="2576905"/>
    <lineage>
        <taxon>Bacteria</taxon>
        <taxon>Bacillati</taxon>
        <taxon>Actinomycetota</taxon>
        <taxon>Actinomycetes</taxon>
        <taxon>Pseudonocardiales</taxon>
        <taxon>Pseudonocardiaceae</taxon>
        <taxon>Amycolatopsis</taxon>
    </lineage>
</organism>
<accession>A0A8E2B488</accession>
<feature type="compositionally biased region" description="Basic and acidic residues" evidence="1">
    <location>
        <begin position="218"/>
        <end position="229"/>
    </location>
</feature>
<name>A0A8E2B488_9PSEU</name>
<dbReference type="RefSeq" id="WP_183124154.1">
    <property type="nucleotide sequence ID" value="NZ_JACJHR010000018.1"/>
</dbReference>
<sequence>MTSTLDRPAEGPAAQHASSRARHLRDHEESRVRAARTVARMARDPHDESLLLSILDLKPAPSAATPTLDSALAGYVSQVAERVGVPLDAVTHEVTDTATAYLGLVSRTAGHPEHDLMLVWDERLGWSIAIEPRGNDQPPAICRLRGHIAPPPGAVAQFVADVLDGHRDGQLSPVPAQLDRTTLAAHLSTFPHSVANIGPKTSGNHLRADSPGSSLSDNLREFPDPDRRTASRRVSLPVR</sequence>
<dbReference type="InterPro" id="IPR046259">
    <property type="entry name" value="DUF6292"/>
</dbReference>